<dbReference type="InterPro" id="IPR002925">
    <property type="entry name" value="Dienelactn_hydro"/>
</dbReference>
<dbReference type="OrthoDB" id="17560at2759"/>
<dbReference type="EMBL" id="LT598462">
    <property type="protein sequence ID" value="SCU77225.1"/>
    <property type="molecule type" value="Genomic_DNA"/>
</dbReference>
<name>A0A1G4IL07_9SACH</name>
<feature type="domain" description="Dienelactone hydrolase" evidence="1">
    <location>
        <begin position="32"/>
        <end position="241"/>
    </location>
</feature>
<dbReference type="AlphaFoldDB" id="A0A1G4IL07"/>
<accession>A0A1G4IL07</accession>
<dbReference type="Gene3D" id="3.40.50.1820">
    <property type="entry name" value="alpha/beta hydrolase"/>
    <property type="match status" value="1"/>
</dbReference>
<dbReference type="Proteomes" id="UP000191024">
    <property type="component" value="Chromosome A"/>
</dbReference>
<protein>
    <submittedName>
        <fullName evidence="2">LAMI_0A00166g1_1</fullName>
    </submittedName>
</protein>
<evidence type="ECO:0000259" key="1">
    <source>
        <dbReference type="Pfam" id="PF01738"/>
    </source>
</evidence>
<dbReference type="SUPFAM" id="SSF53474">
    <property type="entry name" value="alpha/beta-Hydrolases"/>
    <property type="match status" value="1"/>
</dbReference>
<dbReference type="Pfam" id="PF01738">
    <property type="entry name" value="DLH"/>
    <property type="match status" value="1"/>
</dbReference>
<sequence length="248" mass="27364">MASNPPGKCCFTGVAHAGVAKGKHSKIFGLDTYITGVHSNDKIIIIMTDSFGNKFNNVLLIADAFGEAGYKVLIPDILDNDLIDMSNDRKMEVWITKHDSKFTRKFSEPFSKSVRSELKPKFLGVVGYCLGAKYALQLINAKEGIADVAAIAHPSFVDIKEVEAIGKNPLLISAAEIDAMFSTEKKYETEAKLQEIGARYQLDVFSGVSHGYAVRHGTSCPLIKYAKEKTFHDQVYWFNHFSAAIFSA</sequence>
<evidence type="ECO:0000313" key="3">
    <source>
        <dbReference type="Proteomes" id="UP000191024"/>
    </source>
</evidence>
<evidence type="ECO:0000313" key="2">
    <source>
        <dbReference type="EMBL" id="SCU77225.1"/>
    </source>
</evidence>
<reference evidence="2 3" key="1">
    <citation type="submission" date="2016-03" db="EMBL/GenBank/DDBJ databases">
        <authorList>
            <person name="Devillers H."/>
        </authorList>
    </citation>
    <scope>NUCLEOTIDE SEQUENCE [LARGE SCALE GENOMIC DNA]</scope>
    <source>
        <strain evidence="2">CBS 11717</strain>
    </source>
</reference>
<proteinExistence type="predicted"/>
<dbReference type="PANTHER" id="PTHR17630:SF44">
    <property type="entry name" value="PROTEIN AIM2"/>
    <property type="match status" value="1"/>
</dbReference>
<keyword evidence="3" id="KW-1185">Reference proteome</keyword>
<dbReference type="GO" id="GO:0016787">
    <property type="term" value="F:hydrolase activity"/>
    <property type="evidence" value="ECO:0007669"/>
    <property type="project" value="InterPro"/>
</dbReference>
<gene>
    <name evidence="2" type="ORF">LAMI_0A00166G</name>
</gene>
<dbReference type="PANTHER" id="PTHR17630">
    <property type="entry name" value="DIENELACTONE HYDROLASE"/>
    <property type="match status" value="1"/>
</dbReference>
<dbReference type="InterPro" id="IPR029058">
    <property type="entry name" value="AB_hydrolase_fold"/>
</dbReference>
<organism evidence="2 3">
    <name type="scientific">Lachancea mirantina</name>
    <dbReference type="NCBI Taxonomy" id="1230905"/>
    <lineage>
        <taxon>Eukaryota</taxon>
        <taxon>Fungi</taxon>
        <taxon>Dikarya</taxon>
        <taxon>Ascomycota</taxon>
        <taxon>Saccharomycotina</taxon>
        <taxon>Saccharomycetes</taxon>
        <taxon>Saccharomycetales</taxon>
        <taxon>Saccharomycetaceae</taxon>
        <taxon>Lachancea</taxon>
    </lineage>
</organism>